<dbReference type="EMBL" id="UYYB01013602">
    <property type="protein sequence ID" value="VDM69803.1"/>
    <property type="molecule type" value="Genomic_DNA"/>
</dbReference>
<evidence type="ECO:0000256" key="2">
    <source>
        <dbReference type="ARBA" id="ARBA00007025"/>
    </source>
</evidence>
<dbReference type="AlphaFoldDB" id="A0A3P7IPQ5"/>
<dbReference type="PANTHER" id="PTHR45797:SF1">
    <property type="entry name" value="HELICASE ARIP4"/>
    <property type="match status" value="1"/>
</dbReference>
<dbReference type="GO" id="GO:0005524">
    <property type="term" value="F:ATP binding"/>
    <property type="evidence" value="ECO:0007669"/>
    <property type="project" value="UniProtKB-KW"/>
</dbReference>
<evidence type="ECO:0000256" key="5">
    <source>
        <dbReference type="ARBA" id="ARBA00022840"/>
    </source>
</evidence>
<organism evidence="10 11">
    <name type="scientific">Strongylus vulgaris</name>
    <name type="common">Blood worm</name>
    <dbReference type="NCBI Taxonomy" id="40348"/>
    <lineage>
        <taxon>Eukaryota</taxon>
        <taxon>Metazoa</taxon>
        <taxon>Ecdysozoa</taxon>
        <taxon>Nematoda</taxon>
        <taxon>Chromadorea</taxon>
        <taxon>Rhabditida</taxon>
        <taxon>Rhabditina</taxon>
        <taxon>Rhabditomorpha</taxon>
        <taxon>Strongyloidea</taxon>
        <taxon>Strongylidae</taxon>
        <taxon>Strongylus</taxon>
    </lineage>
</organism>
<dbReference type="InterPro" id="IPR044574">
    <property type="entry name" value="ARIP4-like"/>
</dbReference>
<dbReference type="GO" id="GO:0016887">
    <property type="term" value="F:ATP hydrolysis activity"/>
    <property type="evidence" value="ECO:0007669"/>
    <property type="project" value="InterPro"/>
</dbReference>
<evidence type="ECO:0000256" key="6">
    <source>
        <dbReference type="ARBA" id="ARBA00023125"/>
    </source>
</evidence>
<dbReference type="Gene3D" id="3.40.50.10810">
    <property type="entry name" value="Tandem AAA-ATPase domain"/>
    <property type="match status" value="1"/>
</dbReference>
<keyword evidence="11" id="KW-1185">Reference proteome</keyword>
<dbReference type="PANTHER" id="PTHR45797">
    <property type="entry name" value="RAD54-LIKE"/>
    <property type="match status" value="1"/>
</dbReference>
<keyword evidence="8" id="KW-0175">Coiled coil</keyword>
<dbReference type="InterPro" id="IPR038718">
    <property type="entry name" value="SNF2-like_sf"/>
</dbReference>
<dbReference type="GO" id="GO:0003677">
    <property type="term" value="F:DNA binding"/>
    <property type="evidence" value="ECO:0007669"/>
    <property type="project" value="UniProtKB-KW"/>
</dbReference>
<evidence type="ECO:0000256" key="7">
    <source>
        <dbReference type="ARBA" id="ARBA00023242"/>
    </source>
</evidence>
<name>A0A3P7IPQ5_STRVU</name>
<evidence type="ECO:0000256" key="1">
    <source>
        <dbReference type="ARBA" id="ARBA00004123"/>
    </source>
</evidence>
<keyword evidence="3" id="KW-0547">Nucleotide-binding</keyword>
<keyword evidence="4" id="KW-0378">Hydrolase</keyword>
<proteinExistence type="inferred from homology"/>
<dbReference type="GO" id="GO:0004386">
    <property type="term" value="F:helicase activity"/>
    <property type="evidence" value="ECO:0007669"/>
    <property type="project" value="UniProtKB-KW"/>
</dbReference>
<feature type="domain" description="SNF2 N-terminal" evidence="9">
    <location>
        <begin position="153"/>
        <end position="217"/>
    </location>
</feature>
<dbReference type="Proteomes" id="UP000270094">
    <property type="component" value="Unassembled WGS sequence"/>
</dbReference>
<protein>
    <recommendedName>
        <fullName evidence="9">SNF2 N-terminal domain-containing protein</fullName>
    </recommendedName>
</protein>
<dbReference type="InterPro" id="IPR027417">
    <property type="entry name" value="P-loop_NTPase"/>
</dbReference>
<gene>
    <name evidence="10" type="ORF">SVUK_LOCUS4801</name>
</gene>
<evidence type="ECO:0000313" key="10">
    <source>
        <dbReference type="EMBL" id="VDM69803.1"/>
    </source>
</evidence>
<reference evidence="10 11" key="1">
    <citation type="submission" date="2018-11" db="EMBL/GenBank/DDBJ databases">
        <authorList>
            <consortium name="Pathogen Informatics"/>
        </authorList>
    </citation>
    <scope>NUCLEOTIDE SEQUENCE [LARGE SCALE GENOMIC DNA]</scope>
</reference>
<dbReference type="InterPro" id="IPR000330">
    <property type="entry name" value="SNF2_N"/>
</dbReference>
<keyword evidence="4" id="KW-0347">Helicase</keyword>
<sequence>MIDVVLFHPFQNLNQRGYSNIFFIALGTFDSKVIELSSGDEDEKHEEFGGYPSRVPPILTSCEYVKRSRFTFSDKDRLDREKMEKQHQIEKARIRRRRNSRELEKFELTAGRLLVNAGHGPEDPDVHVAPHLNHILQPHQLGGIRFLYDNIVESLEDYKNSLGFGCILAHSMGLGKTIQVIAFVEIFLRVTEAKKVLIIVPVNTIQNWYNEFEKWMPRYTSSGEIARQFDVFLLGDSVKTFDLRVNMIGEFYSKYDWWSTGELDW</sequence>
<comment type="similarity">
    <text evidence="2">Belongs to the SNF2/RAD54 helicase family.</text>
</comment>
<accession>A0A3P7IPQ5</accession>
<evidence type="ECO:0000256" key="4">
    <source>
        <dbReference type="ARBA" id="ARBA00022806"/>
    </source>
</evidence>
<keyword evidence="5" id="KW-0067">ATP-binding</keyword>
<keyword evidence="7" id="KW-0539">Nucleus</keyword>
<evidence type="ECO:0000256" key="8">
    <source>
        <dbReference type="SAM" id="Coils"/>
    </source>
</evidence>
<evidence type="ECO:0000256" key="3">
    <source>
        <dbReference type="ARBA" id="ARBA00022741"/>
    </source>
</evidence>
<dbReference type="OrthoDB" id="2020972at2759"/>
<keyword evidence="6" id="KW-0238">DNA-binding</keyword>
<evidence type="ECO:0000313" key="11">
    <source>
        <dbReference type="Proteomes" id="UP000270094"/>
    </source>
</evidence>
<dbReference type="Pfam" id="PF00176">
    <property type="entry name" value="SNF2-rel_dom"/>
    <property type="match status" value="1"/>
</dbReference>
<comment type="subcellular location">
    <subcellularLocation>
        <location evidence="1">Nucleus</location>
    </subcellularLocation>
</comment>
<dbReference type="SUPFAM" id="SSF52540">
    <property type="entry name" value="P-loop containing nucleoside triphosphate hydrolases"/>
    <property type="match status" value="1"/>
</dbReference>
<feature type="coiled-coil region" evidence="8">
    <location>
        <begin position="75"/>
        <end position="109"/>
    </location>
</feature>
<evidence type="ECO:0000259" key="9">
    <source>
        <dbReference type="Pfam" id="PF00176"/>
    </source>
</evidence>
<dbReference type="GO" id="GO:0005634">
    <property type="term" value="C:nucleus"/>
    <property type="evidence" value="ECO:0007669"/>
    <property type="project" value="UniProtKB-SubCell"/>
</dbReference>